<evidence type="ECO:0000256" key="1">
    <source>
        <dbReference type="ARBA" id="ARBA00004239"/>
    </source>
</evidence>
<evidence type="ECO:0000256" key="7">
    <source>
        <dbReference type="ARBA" id="ARBA00023145"/>
    </source>
</evidence>
<dbReference type="PANTHER" id="PTHR14218:SF19">
    <property type="entry name" value="SERINE PROTEASE AORO, PUTATIVE (AFU_ORTHOLOGUE AFUA_6G10250)-RELATED"/>
    <property type="match status" value="1"/>
</dbReference>
<dbReference type="InterPro" id="IPR050819">
    <property type="entry name" value="Tripeptidyl-peptidase_I"/>
</dbReference>
<comment type="subcellular location">
    <subcellularLocation>
        <location evidence="1">Secreted</location>
        <location evidence="1">Extracellular space</location>
    </subcellularLocation>
</comment>
<keyword evidence="2 8" id="KW-0645">Protease</keyword>
<dbReference type="OrthoDB" id="409122at2759"/>
<feature type="active site" description="Charge relay system" evidence="8">
    <location>
        <position position="305"/>
    </location>
</feature>
<dbReference type="InterPro" id="IPR030400">
    <property type="entry name" value="Sedolisin_dom"/>
</dbReference>
<dbReference type="GO" id="GO:0006508">
    <property type="term" value="P:proteolysis"/>
    <property type="evidence" value="ECO:0007669"/>
    <property type="project" value="UniProtKB-KW"/>
</dbReference>
<comment type="caution">
    <text evidence="11">The sequence shown here is derived from an EMBL/GenBank/DDBJ whole genome shotgun (WGS) entry which is preliminary data.</text>
</comment>
<dbReference type="Proteomes" id="UP000443090">
    <property type="component" value="Unassembled WGS sequence"/>
</dbReference>
<feature type="region of interest" description="Disordered" evidence="9">
    <location>
        <begin position="175"/>
        <end position="220"/>
    </location>
</feature>
<dbReference type="EMBL" id="QGMI01000250">
    <property type="protein sequence ID" value="TVY44097.1"/>
    <property type="molecule type" value="Genomic_DNA"/>
</dbReference>
<keyword evidence="6 8" id="KW-0106">Calcium</keyword>
<dbReference type="SUPFAM" id="SSF54897">
    <property type="entry name" value="Protease propeptides/inhibitors"/>
    <property type="match status" value="1"/>
</dbReference>
<evidence type="ECO:0000256" key="8">
    <source>
        <dbReference type="PROSITE-ProRule" id="PRU01032"/>
    </source>
</evidence>
<feature type="active site" description="Charge relay system" evidence="8">
    <location>
        <position position="301"/>
    </location>
</feature>
<dbReference type="SUPFAM" id="SSF52743">
    <property type="entry name" value="Subtilisin-like"/>
    <property type="match status" value="1"/>
</dbReference>
<keyword evidence="4 8" id="KW-0378">Hydrolase</keyword>
<evidence type="ECO:0000259" key="10">
    <source>
        <dbReference type="PROSITE" id="PS51695"/>
    </source>
</evidence>
<name>A0A8H8UDZ5_9HELO</name>
<keyword evidence="3 8" id="KW-0479">Metal-binding</keyword>
<sequence>MVVATTDNHVIHEKRSAAPGVQRLSRMDPNSTVPIRVALAQQNLESAEEYLMSVSDPTSLHYSQYWTAEAVARKFSPSTRTLKQVTSWLDKSGIAANRLRGSRSRGELHFNSTVREAEQLFNTTYYLYETLSDGATYIGCEEYSLPSYVQSHVDFITPTIQLDYQVQRRQLSSIKDSKDMFQSSSPKSQKNPPPFSKRQTGAKDTLPPFPKRQSSSLPSGCDQITTPDCLRALYHIPVDNFSHPDNSLGVVEFGWGAYLPKDLSMFFQQFKPTMIKDQPIFKSIDGGTFQDVVEIFAFNGEPALDLAYTMILTSPLNITNYQVGDLWDLAAPTGMNNFLAALDKTYCSALDPQYDSIYPHVVPAAGGLPAGYNHSDCGTEKPTHVISVSYLNDEITLSPAYERRQCMEYLKLGLQGVTMIFAAGDYGTAGANNTCIDPNTGAPTQPGVSGNFQATFPATCPYVTSVGGTQLPANASTLDTEVAWESILKQDNQNGTSSSISKLLSSGGGFSNVFAAPAYQCNAVESYFQLEKSRLMNISSRFNLDVNGVPPRGFPDVALNANAYSTVVDGKPDIIDGTSASAPTFASIIANINGGRLKRGKKPVGFLNPVLYANPQMLNDVVSGVNYDCVRQPSFHAAVGWDPVTGLGTPDFDRMLEVFLELP</sequence>
<feature type="active site" description="Charge relay system" evidence="8">
    <location>
        <position position="579"/>
    </location>
</feature>
<dbReference type="Pfam" id="PF09286">
    <property type="entry name" value="Pro-kuma_activ"/>
    <property type="match status" value="1"/>
</dbReference>
<feature type="binding site" evidence="8">
    <location>
        <position position="621"/>
    </location>
    <ligand>
        <name>Ca(2+)</name>
        <dbReference type="ChEBI" id="CHEBI:29108"/>
    </ligand>
</feature>
<evidence type="ECO:0000256" key="6">
    <source>
        <dbReference type="ARBA" id="ARBA00022837"/>
    </source>
</evidence>
<reference evidence="11 12" key="1">
    <citation type="submission" date="2018-05" db="EMBL/GenBank/DDBJ databases">
        <title>Genome sequencing and assembly of the regulated plant pathogen Lachnellula willkommii and related sister species for the development of diagnostic species identification markers.</title>
        <authorList>
            <person name="Giroux E."/>
            <person name="Bilodeau G."/>
        </authorList>
    </citation>
    <scope>NUCLEOTIDE SEQUENCE [LARGE SCALE GENOMIC DNA]</scope>
    <source>
        <strain evidence="11 12">CBS 160.35</strain>
    </source>
</reference>
<dbReference type="InterPro" id="IPR036852">
    <property type="entry name" value="Peptidase_S8/S53_dom_sf"/>
</dbReference>
<accession>A0A8H8UDZ5</accession>
<dbReference type="InterPro" id="IPR015366">
    <property type="entry name" value="S53_propep"/>
</dbReference>
<evidence type="ECO:0000256" key="5">
    <source>
        <dbReference type="ARBA" id="ARBA00022825"/>
    </source>
</evidence>
<dbReference type="GO" id="GO:0008240">
    <property type="term" value="F:tripeptidyl-peptidase activity"/>
    <property type="evidence" value="ECO:0007669"/>
    <property type="project" value="TreeGrafter"/>
</dbReference>
<keyword evidence="7" id="KW-0865">Zymogen</keyword>
<dbReference type="Gene3D" id="3.40.50.200">
    <property type="entry name" value="Peptidase S8/S53 domain"/>
    <property type="match status" value="1"/>
</dbReference>
<dbReference type="GO" id="GO:0004252">
    <property type="term" value="F:serine-type endopeptidase activity"/>
    <property type="evidence" value="ECO:0007669"/>
    <property type="project" value="UniProtKB-UniRule"/>
</dbReference>
<dbReference type="CDD" id="cd11377">
    <property type="entry name" value="Pro-peptidase_S53"/>
    <property type="match status" value="1"/>
</dbReference>
<comment type="cofactor">
    <cofactor evidence="8">
        <name>Ca(2+)</name>
        <dbReference type="ChEBI" id="CHEBI:29108"/>
    </cofactor>
    <text evidence="8">Binds 1 Ca(2+) ion per subunit.</text>
</comment>
<dbReference type="CDD" id="cd04056">
    <property type="entry name" value="Peptidases_S53"/>
    <property type="match status" value="1"/>
</dbReference>
<dbReference type="PROSITE" id="PS51695">
    <property type="entry name" value="SEDOLISIN"/>
    <property type="match status" value="1"/>
</dbReference>
<organism evidence="11 12">
    <name type="scientific">Lachnellula occidentalis</name>
    <dbReference type="NCBI Taxonomy" id="215460"/>
    <lineage>
        <taxon>Eukaryota</taxon>
        <taxon>Fungi</taxon>
        <taxon>Dikarya</taxon>
        <taxon>Ascomycota</taxon>
        <taxon>Pezizomycotina</taxon>
        <taxon>Leotiomycetes</taxon>
        <taxon>Helotiales</taxon>
        <taxon>Lachnaceae</taxon>
        <taxon>Lachnellula</taxon>
    </lineage>
</organism>
<dbReference type="GO" id="GO:0046872">
    <property type="term" value="F:metal ion binding"/>
    <property type="evidence" value="ECO:0007669"/>
    <property type="project" value="UniProtKB-UniRule"/>
</dbReference>
<feature type="binding site" evidence="8">
    <location>
        <position position="640"/>
    </location>
    <ligand>
        <name>Ca(2+)</name>
        <dbReference type="ChEBI" id="CHEBI:29108"/>
    </ligand>
</feature>
<dbReference type="SMART" id="SM00944">
    <property type="entry name" value="Pro-kuma_activ"/>
    <property type="match status" value="1"/>
</dbReference>
<proteinExistence type="predicted"/>
<evidence type="ECO:0000256" key="4">
    <source>
        <dbReference type="ARBA" id="ARBA00022801"/>
    </source>
</evidence>
<dbReference type="GO" id="GO:0005576">
    <property type="term" value="C:extracellular region"/>
    <property type="evidence" value="ECO:0007669"/>
    <property type="project" value="UniProtKB-SubCell"/>
</dbReference>
<feature type="binding site" evidence="8">
    <location>
        <position position="620"/>
    </location>
    <ligand>
        <name>Ca(2+)</name>
        <dbReference type="ChEBI" id="CHEBI:29108"/>
    </ligand>
</feature>
<keyword evidence="5 8" id="KW-0720">Serine protease</keyword>
<evidence type="ECO:0000256" key="9">
    <source>
        <dbReference type="SAM" id="MobiDB-lite"/>
    </source>
</evidence>
<feature type="binding site" evidence="8">
    <location>
        <position position="642"/>
    </location>
    <ligand>
        <name>Ca(2+)</name>
        <dbReference type="ChEBI" id="CHEBI:29108"/>
    </ligand>
</feature>
<evidence type="ECO:0000256" key="2">
    <source>
        <dbReference type="ARBA" id="ARBA00022670"/>
    </source>
</evidence>
<feature type="compositionally biased region" description="Low complexity" evidence="9">
    <location>
        <begin position="181"/>
        <end position="190"/>
    </location>
</feature>
<dbReference type="AlphaFoldDB" id="A0A8H8UDZ5"/>
<feature type="domain" description="Peptidase S53" evidence="10">
    <location>
        <begin position="224"/>
        <end position="662"/>
    </location>
</feature>
<evidence type="ECO:0000313" key="11">
    <source>
        <dbReference type="EMBL" id="TVY44097.1"/>
    </source>
</evidence>
<keyword evidence="12" id="KW-1185">Reference proteome</keyword>
<evidence type="ECO:0000313" key="12">
    <source>
        <dbReference type="Proteomes" id="UP000443090"/>
    </source>
</evidence>
<gene>
    <name evidence="11" type="primary">SED1_0</name>
    <name evidence="11" type="ORF">LOCC1_G006750</name>
</gene>
<evidence type="ECO:0000256" key="3">
    <source>
        <dbReference type="ARBA" id="ARBA00022723"/>
    </source>
</evidence>
<dbReference type="PANTHER" id="PTHR14218">
    <property type="entry name" value="PROTEASE S8 TRIPEPTIDYL PEPTIDASE I CLN2"/>
    <property type="match status" value="1"/>
</dbReference>
<protein>
    <submittedName>
        <fullName evidence="11">Tripeptidyl-peptidase</fullName>
    </submittedName>
</protein>